<dbReference type="ExpressionAtlas" id="R7W9K5">
    <property type="expression patterns" value="baseline"/>
</dbReference>
<dbReference type="AlphaFoldDB" id="R7W9K5"/>
<dbReference type="PANTHER" id="PTHR35166">
    <property type="entry name" value="OS05G0193700 PROTEIN-RELATED"/>
    <property type="match status" value="1"/>
</dbReference>
<proteinExistence type="predicted"/>
<organism evidence="1">
    <name type="scientific">Aegilops tauschii</name>
    <name type="common">Tausch's goatgrass</name>
    <name type="synonym">Aegilops squarrosa</name>
    <dbReference type="NCBI Taxonomy" id="37682"/>
    <lineage>
        <taxon>Eukaryota</taxon>
        <taxon>Viridiplantae</taxon>
        <taxon>Streptophyta</taxon>
        <taxon>Embryophyta</taxon>
        <taxon>Tracheophyta</taxon>
        <taxon>Spermatophyta</taxon>
        <taxon>Magnoliopsida</taxon>
        <taxon>Liliopsida</taxon>
        <taxon>Poales</taxon>
        <taxon>Poaceae</taxon>
        <taxon>BOP clade</taxon>
        <taxon>Pooideae</taxon>
        <taxon>Triticodae</taxon>
        <taxon>Triticeae</taxon>
        <taxon>Triticinae</taxon>
        <taxon>Aegilops</taxon>
    </lineage>
</organism>
<protein>
    <submittedName>
        <fullName evidence="1">Uncharacterized protein</fullName>
    </submittedName>
</protein>
<name>R7W9K5_AEGTA</name>
<dbReference type="EnsemblPlants" id="EMT14579">
    <property type="protein sequence ID" value="EMT14579"/>
    <property type="gene ID" value="F775_26931"/>
</dbReference>
<evidence type="ECO:0000313" key="1">
    <source>
        <dbReference type="EnsemblPlants" id="EMT14579"/>
    </source>
</evidence>
<dbReference type="PANTHER" id="PTHR35166:SF20">
    <property type="entry name" value="EXPRESSED PROTEIN"/>
    <property type="match status" value="1"/>
</dbReference>
<reference evidence="1" key="1">
    <citation type="submission" date="2015-06" db="UniProtKB">
        <authorList>
            <consortium name="EnsemblPlants"/>
        </authorList>
    </citation>
    <scope>IDENTIFICATION</scope>
</reference>
<accession>R7W9K5</accession>
<sequence>MAAPGRCWTAHPEVWKHALAARARWEGETVVAGWRGMASLHPSSGDDWTVGVASSRRRTASCLFASFRWERNGAAAGLHPPSSGRRGCKPRQHGGLPSPYPDRSKGRFFSTPPPQIPTLRRRIFLAMAGKQGRKKARSPPGCPQLRPIGSTVSGSKKPAAATVPSCKYHLSEASVQAVLNHKRVPFVLGDYFDDLTPEEQQLTLEVAAQHEEVEDRYAKYQERVRKELDEKGFVALPDDVDKRRAALNAR</sequence>